<evidence type="ECO:0000256" key="4">
    <source>
        <dbReference type="ARBA" id="ARBA00047806"/>
    </source>
</evidence>
<evidence type="ECO:0000313" key="10">
    <source>
        <dbReference type="EMBL" id="GGG52867.1"/>
    </source>
</evidence>
<name>A0A917GPL4_9BACL</name>
<dbReference type="InterPro" id="IPR036509">
    <property type="entry name" value="Met_Sox_Rdtase_MsrA_sf"/>
</dbReference>
<dbReference type="NCBIfam" id="TIGR00401">
    <property type="entry name" value="msrA"/>
    <property type="match status" value="1"/>
</dbReference>
<comment type="catalytic activity">
    <reaction evidence="6 7">
        <text>[thioredoxin]-disulfide + L-methionine + H2O = L-methionine (S)-S-oxide + [thioredoxin]-dithiol</text>
        <dbReference type="Rhea" id="RHEA:19993"/>
        <dbReference type="Rhea" id="RHEA-COMP:10698"/>
        <dbReference type="Rhea" id="RHEA-COMP:10700"/>
        <dbReference type="ChEBI" id="CHEBI:15377"/>
        <dbReference type="ChEBI" id="CHEBI:29950"/>
        <dbReference type="ChEBI" id="CHEBI:50058"/>
        <dbReference type="ChEBI" id="CHEBI:57844"/>
        <dbReference type="ChEBI" id="CHEBI:58772"/>
        <dbReference type="EC" id="1.8.4.11"/>
    </reaction>
</comment>
<feature type="active site" evidence="7">
    <location>
        <position position="60"/>
    </location>
</feature>
<keyword evidence="11" id="KW-1185">Reference proteome</keyword>
<organism evidence="10 11">
    <name type="scientific">Paenibacillus radicis</name>
    <name type="common">ex Gao et al. 2016</name>
    <dbReference type="NCBI Taxonomy" id="1737354"/>
    <lineage>
        <taxon>Bacteria</taxon>
        <taxon>Bacillati</taxon>
        <taxon>Bacillota</taxon>
        <taxon>Bacilli</taxon>
        <taxon>Bacillales</taxon>
        <taxon>Paenibacillaceae</taxon>
        <taxon>Paenibacillus</taxon>
    </lineage>
</organism>
<dbReference type="PANTHER" id="PTHR43774">
    <property type="entry name" value="PEPTIDE METHIONINE SULFOXIDE REDUCTASE"/>
    <property type="match status" value="1"/>
</dbReference>
<dbReference type="InterPro" id="IPR002569">
    <property type="entry name" value="Met_Sox_Rdtase_MsrA_dom"/>
</dbReference>
<dbReference type="InterPro" id="IPR011057">
    <property type="entry name" value="Mss4-like_sf"/>
</dbReference>
<evidence type="ECO:0000256" key="5">
    <source>
        <dbReference type="ARBA" id="ARBA00048488"/>
    </source>
</evidence>
<keyword evidence="3" id="KW-0511">Multifunctional enzyme</keyword>
<comment type="function">
    <text evidence="7">Has an important function as a repair enzyme for proteins that have been inactivated by oxidation. Catalyzes the reversible oxidation-reduction of methionine sulfoxide in proteins to methionine.</text>
</comment>
<feature type="domain" description="MsrB" evidence="9">
    <location>
        <begin position="240"/>
        <end position="362"/>
    </location>
</feature>
<protein>
    <recommendedName>
        <fullName evidence="7">Peptide methionine sulfoxide reductase MsrA</fullName>
        <shortName evidence="7">Protein-methionine-S-oxide reductase</shortName>
        <ecNumber evidence="7">1.8.4.11</ecNumber>
    </recommendedName>
    <alternativeName>
        <fullName evidence="7">Peptide-methionine (S)-S-oxide reductase</fullName>
        <shortName evidence="7">Peptide Met(O) reductase</shortName>
    </alternativeName>
</protein>
<sequence>MKFKKYRYFVLPVALAVVMAYYFYNGPNQNTMMMEGHKSVNIAHAGSVTNYETAVFAGGCFWQFEPYFEDLTGVLSVSTGYTGGHTENPTYNEVSSGGTGHLESLEVRFNPSQISYEKLLQVFWHSIDPTTADGQFDNRGPQYHTAVFYNSKEQEAAAEASRDALAASGKFDKPIVTEIAAATEFYMAEEEHQDYYKKNKFLYKLNQYMSGRDSFLNSTWGSNRKEEAANQEASRKDFNKAERLKALTTLQYNVTQNGADERPFENEYWDNQQEGIYIDIVSGEPLFSSKDKFDAGTGWPSFTQPLDKDHVVLKEKGGFFSKSTQVRSRDADSFLGDLFHDGPEPTGLRYCINSAALAFIPKDKLEEKGYGDYAAQFKEQ</sequence>
<evidence type="ECO:0000313" key="11">
    <source>
        <dbReference type="Proteomes" id="UP000600247"/>
    </source>
</evidence>
<dbReference type="Pfam" id="PF01641">
    <property type="entry name" value="SelR"/>
    <property type="match status" value="1"/>
</dbReference>
<dbReference type="Proteomes" id="UP000600247">
    <property type="component" value="Unassembled WGS sequence"/>
</dbReference>
<evidence type="ECO:0000256" key="7">
    <source>
        <dbReference type="HAMAP-Rule" id="MF_01401"/>
    </source>
</evidence>
<reference evidence="10 11" key="1">
    <citation type="journal article" date="2014" name="Int. J. Syst. Evol. Microbiol.">
        <title>Complete genome sequence of Corynebacterium casei LMG S-19264T (=DSM 44701T), isolated from a smear-ripened cheese.</title>
        <authorList>
            <consortium name="US DOE Joint Genome Institute (JGI-PGF)"/>
            <person name="Walter F."/>
            <person name="Albersmeier A."/>
            <person name="Kalinowski J."/>
            <person name="Ruckert C."/>
        </authorList>
    </citation>
    <scope>NUCLEOTIDE SEQUENCE [LARGE SCALE GENOMIC DNA]</scope>
    <source>
        <strain evidence="10 11">CGMCC 1.15286</strain>
    </source>
</reference>
<dbReference type="PROSITE" id="PS51790">
    <property type="entry name" value="MSRB"/>
    <property type="match status" value="1"/>
</dbReference>
<evidence type="ECO:0000256" key="1">
    <source>
        <dbReference type="ARBA" id="ARBA00005591"/>
    </source>
</evidence>
<comment type="catalytic activity">
    <reaction evidence="5">
        <text>L-methionyl-[protein] + [thioredoxin]-disulfide + H2O = L-methionyl-(R)-S-oxide-[protein] + [thioredoxin]-dithiol</text>
        <dbReference type="Rhea" id="RHEA:24164"/>
        <dbReference type="Rhea" id="RHEA-COMP:10698"/>
        <dbReference type="Rhea" id="RHEA-COMP:10700"/>
        <dbReference type="Rhea" id="RHEA-COMP:12313"/>
        <dbReference type="Rhea" id="RHEA-COMP:12314"/>
        <dbReference type="ChEBI" id="CHEBI:15377"/>
        <dbReference type="ChEBI" id="CHEBI:16044"/>
        <dbReference type="ChEBI" id="CHEBI:29950"/>
        <dbReference type="ChEBI" id="CHEBI:45764"/>
        <dbReference type="ChEBI" id="CHEBI:50058"/>
        <dbReference type="EC" id="1.8.4.12"/>
    </reaction>
</comment>
<dbReference type="EMBL" id="BMHY01000001">
    <property type="protein sequence ID" value="GGG52867.1"/>
    <property type="molecule type" value="Genomic_DNA"/>
</dbReference>
<dbReference type="Gene3D" id="2.170.150.20">
    <property type="entry name" value="Peptide methionine sulfoxide reductase"/>
    <property type="match status" value="1"/>
</dbReference>
<keyword evidence="8" id="KW-0812">Transmembrane</keyword>
<dbReference type="HAMAP" id="MF_01401">
    <property type="entry name" value="MsrA"/>
    <property type="match status" value="1"/>
</dbReference>
<evidence type="ECO:0000256" key="8">
    <source>
        <dbReference type="SAM" id="Phobius"/>
    </source>
</evidence>
<keyword evidence="8" id="KW-0472">Membrane</keyword>
<dbReference type="SUPFAM" id="SSF55068">
    <property type="entry name" value="Peptide methionine sulfoxide reductase"/>
    <property type="match status" value="1"/>
</dbReference>
<dbReference type="NCBIfam" id="TIGR00357">
    <property type="entry name" value="peptide-methionine (R)-S-oxide reductase MsrB"/>
    <property type="match status" value="1"/>
</dbReference>
<comment type="catalytic activity">
    <reaction evidence="4 7">
        <text>L-methionyl-[protein] + [thioredoxin]-disulfide + H2O = L-methionyl-(S)-S-oxide-[protein] + [thioredoxin]-dithiol</text>
        <dbReference type="Rhea" id="RHEA:14217"/>
        <dbReference type="Rhea" id="RHEA-COMP:10698"/>
        <dbReference type="Rhea" id="RHEA-COMP:10700"/>
        <dbReference type="Rhea" id="RHEA-COMP:12313"/>
        <dbReference type="Rhea" id="RHEA-COMP:12315"/>
        <dbReference type="ChEBI" id="CHEBI:15377"/>
        <dbReference type="ChEBI" id="CHEBI:16044"/>
        <dbReference type="ChEBI" id="CHEBI:29950"/>
        <dbReference type="ChEBI" id="CHEBI:44120"/>
        <dbReference type="ChEBI" id="CHEBI:50058"/>
        <dbReference type="EC" id="1.8.4.11"/>
    </reaction>
</comment>
<dbReference type="SUPFAM" id="SSF51316">
    <property type="entry name" value="Mss4-like"/>
    <property type="match status" value="1"/>
</dbReference>
<evidence type="ECO:0000256" key="2">
    <source>
        <dbReference type="ARBA" id="ARBA00023002"/>
    </source>
</evidence>
<dbReference type="InterPro" id="IPR002579">
    <property type="entry name" value="Met_Sox_Rdtase_MsrB_dom"/>
</dbReference>
<dbReference type="GO" id="GO:0008113">
    <property type="term" value="F:peptide-methionine (S)-S-oxide reductase activity"/>
    <property type="evidence" value="ECO:0007669"/>
    <property type="project" value="UniProtKB-UniRule"/>
</dbReference>
<dbReference type="Gene3D" id="3.30.1060.10">
    <property type="entry name" value="Peptide methionine sulphoxide reductase MsrA"/>
    <property type="match status" value="1"/>
</dbReference>
<dbReference type="Pfam" id="PF01625">
    <property type="entry name" value="PMSR"/>
    <property type="match status" value="1"/>
</dbReference>
<dbReference type="EC" id="1.8.4.11" evidence="7"/>
<dbReference type="AlphaFoldDB" id="A0A917GPL4"/>
<evidence type="ECO:0000256" key="3">
    <source>
        <dbReference type="ARBA" id="ARBA00023268"/>
    </source>
</evidence>
<dbReference type="PANTHER" id="PTHR43774:SF1">
    <property type="entry name" value="PEPTIDE METHIONINE SULFOXIDE REDUCTASE MSRA 2"/>
    <property type="match status" value="1"/>
</dbReference>
<gene>
    <name evidence="7" type="primary">msrA</name>
    <name evidence="10" type="ORF">GCM10010918_01910</name>
</gene>
<proteinExistence type="inferred from homology"/>
<comment type="similarity">
    <text evidence="1 7">Belongs to the MsrA Met sulfoxide reductase family.</text>
</comment>
<evidence type="ECO:0000256" key="6">
    <source>
        <dbReference type="ARBA" id="ARBA00048782"/>
    </source>
</evidence>
<keyword evidence="8" id="KW-1133">Transmembrane helix</keyword>
<keyword evidence="2 7" id="KW-0560">Oxidoreductase</keyword>
<accession>A0A917GPL4</accession>
<dbReference type="GO" id="GO:0033743">
    <property type="term" value="F:peptide-methionine (R)-S-oxide reductase activity"/>
    <property type="evidence" value="ECO:0007669"/>
    <property type="project" value="UniProtKB-EC"/>
</dbReference>
<comment type="caution">
    <text evidence="10">The sequence shown here is derived from an EMBL/GenBank/DDBJ whole genome shotgun (WGS) entry which is preliminary data.</text>
</comment>
<evidence type="ECO:0000259" key="9">
    <source>
        <dbReference type="PROSITE" id="PS51790"/>
    </source>
</evidence>
<feature type="transmembrane region" description="Helical" evidence="8">
    <location>
        <begin position="6"/>
        <end position="24"/>
    </location>
</feature>